<evidence type="ECO:0000256" key="2">
    <source>
        <dbReference type="ARBA" id="ARBA00003690"/>
    </source>
</evidence>
<keyword evidence="8 12" id="KW-0560">Oxidoreductase</keyword>
<dbReference type="InterPro" id="IPR002403">
    <property type="entry name" value="Cyt_P450_E_grp-IV"/>
</dbReference>
<comment type="similarity">
    <text evidence="5 12">Belongs to the cytochrome P450 family.</text>
</comment>
<dbReference type="PROSITE" id="PS00086">
    <property type="entry name" value="CYTOCHROME_P450"/>
    <property type="match status" value="1"/>
</dbReference>
<keyword evidence="10 12" id="KW-0503">Monooxygenase</keyword>
<proteinExistence type="inferred from homology"/>
<dbReference type="PRINTS" id="PR00465">
    <property type="entry name" value="EP450IV"/>
</dbReference>
<feature type="binding site" description="axial binding residue" evidence="11">
    <location>
        <position position="502"/>
    </location>
    <ligand>
        <name>heme</name>
        <dbReference type="ChEBI" id="CHEBI:30413"/>
    </ligand>
    <ligandPart>
        <name>Fe</name>
        <dbReference type="ChEBI" id="CHEBI:18248"/>
    </ligandPart>
</feature>
<dbReference type="GO" id="GO:0005506">
    <property type="term" value="F:iron ion binding"/>
    <property type="evidence" value="ECO:0007669"/>
    <property type="project" value="InterPro"/>
</dbReference>
<evidence type="ECO:0000256" key="5">
    <source>
        <dbReference type="ARBA" id="ARBA00010617"/>
    </source>
</evidence>
<dbReference type="GO" id="GO:0016705">
    <property type="term" value="F:oxidoreductase activity, acting on paired donors, with incorporation or reduction of molecular oxygen"/>
    <property type="evidence" value="ECO:0007669"/>
    <property type="project" value="InterPro"/>
</dbReference>
<dbReference type="SUPFAM" id="SSF48264">
    <property type="entry name" value="Cytochrome P450"/>
    <property type="match status" value="1"/>
</dbReference>
<dbReference type="Pfam" id="PF00067">
    <property type="entry name" value="p450"/>
    <property type="match status" value="1"/>
</dbReference>
<dbReference type="EMBL" id="GBXI01009633">
    <property type="protein sequence ID" value="JAD04659.1"/>
    <property type="molecule type" value="Transcribed_RNA"/>
</dbReference>
<reference evidence="13" key="2">
    <citation type="journal article" date="2015" name="Gigascience">
        <title>Reconstructing a comprehensive transcriptome assembly of a white-pupal translocated strain of the pest fruit fly Bactrocera cucurbitae.</title>
        <authorList>
            <person name="Sim S.B."/>
            <person name="Calla B."/>
            <person name="Hall B."/>
            <person name="DeRego T."/>
            <person name="Geib S.M."/>
        </authorList>
    </citation>
    <scope>NUCLEOTIDE SEQUENCE</scope>
</reference>
<dbReference type="InterPro" id="IPR050479">
    <property type="entry name" value="CYP11_CYP27_families"/>
</dbReference>
<organism evidence="13">
    <name type="scientific">Zeugodacus cucurbitae</name>
    <name type="common">Melon fruit fly</name>
    <name type="synonym">Bactrocera cucurbitae</name>
    <dbReference type="NCBI Taxonomy" id="28588"/>
    <lineage>
        <taxon>Eukaryota</taxon>
        <taxon>Metazoa</taxon>
        <taxon>Ecdysozoa</taxon>
        <taxon>Arthropoda</taxon>
        <taxon>Hexapoda</taxon>
        <taxon>Insecta</taxon>
        <taxon>Pterygota</taxon>
        <taxon>Neoptera</taxon>
        <taxon>Endopterygota</taxon>
        <taxon>Diptera</taxon>
        <taxon>Brachycera</taxon>
        <taxon>Muscomorpha</taxon>
        <taxon>Tephritoidea</taxon>
        <taxon>Tephritidae</taxon>
        <taxon>Zeugodacus</taxon>
        <taxon>Zeugodacus</taxon>
    </lineage>
</organism>
<evidence type="ECO:0000313" key="13">
    <source>
        <dbReference type="EMBL" id="JAD04659.1"/>
    </source>
</evidence>
<evidence type="ECO:0000256" key="9">
    <source>
        <dbReference type="ARBA" id="ARBA00023004"/>
    </source>
</evidence>
<dbReference type="GeneID" id="105209328"/>
<dbReference type="GO" id="GO:0020037">
    <property type="term" value="F:heme binding"/>
    <property type="evidence" value="ECO:0007669"/>
    <property type="project" value="InterPro"/>
</dbReference>
<evidence type="ECO:0000256" key="11">
    <source>
        <dbReference type="PIRSR" id="PIRSR602403-1"/>
    </source>
</evidence>
<dbReference type="Gene3D" id="1.10.630.10">
    <property type="entry name" value="Cytochrome P450"/>
    <property type="match status" value="1"/>
</dbReference>
<dbReference type="OrthoDB" id="3945418at2759"/>
<evidence type="ECO:0000256" key="3">
    <source>
        <dbReference type="ARBA" id="ARBA00004174"/>
    </source>
</evidence>
<comment type="subcellular location">
    <subcellularLocation>
        <location evidence="4">Endoplasmic reticulum membrane</location>
        <topology evidence="4">Peripheral membrane protein</topology>
    </subcellularLocation>
    <subcellularLocation>
        <location evidence="3">Microsome membrane</location>
        <topology evidence="3">Peripheral membrane protein</topology>
    </subcellularLocation>
</comment>
<accession>A0A0A1X019</accession>
<dbReference type="InterPro" id="IPR001128">
    <property type="entry name" value="Cyt_P450"/>
</dbReference>
<evidence type="ECO:0000256" key="6">
    <source>
        <dbReference type="ARBA" id="ARBA00022617"/>
    </source>
</evidence>
<dbReference type="CDD" id="cd11054">
    <property type="entry name" value="CYP24A1-like"/>
    <property type="match status" value="1"/>
</dbReference>
<sequence length="555" mass="63815">MQICVYARNVFRMSKILGVRCASTTVSRLFIFNKKQQQLQKCQIAFQSTVGNVKVDSLDNKSFDVEWQQALPYKSLPRLSRYQMLRGFLKGGEFADLSLNDFLFKCRERLGDIYRLPGVIGQPDSVVLFNVNDFEKVYRTEGIWPSRPGTDAVRYYRQNRKDGFFKETMGLNDNGENWAMFRHVVNPVLMQPKNAKLYLDPLQKVNLEFVERIREVRDPQTLEVPDNFLVDINHLAFDSVAVVALDHEFGLIRKNPDLKDAKVLCENMSAFLKSIYDLGIKPSFYKYITTPTYRRFAKSMDLMFDITNHYVNEALTRLDANPSKDGEERSVLEKLLKINRKTAIVMAMDMLMAGVDGPSSAISAILLCIAANPAKQQKLREELLAVLPHRNDHFTIENMKQLPYLRACIKEALRFYPLAFGNARETGTDLVLSGYQVPKGTGALISSNMLPNEELFFPRPREFIPERWLRNSDATLADGERLIAENVNKFINLPFGFGPRSCVGKRIVDIEMELTLANLVRHFRIEYNYPIKNPFRYHLIGTPAIPLKFKFTDLE</sequence>
<dbReference type="CTD" id="40037"/>
<evidence type="ECO:0000256" key="7">
    <source>
        <dbReference type="ARBA" id="ARBA00022723"/>
    </source>
</evidence>
<dbReference type="GO" id="GO:0005789">
    <property type="term" value="C:endoplasmic reticulum membrane"/>
    <property type="evidence" value="ECO:0007669"/>
    <property type="project" value="UniProtKB-SubCell"/>
</dbReference>
<protein>
    <submittedName>
        <fullName evidence="13">Probable cytochrome P450 12c1, mitochondrial</fullName>
    </submittedName>
</protein>
<dbReference type="PRINTS" id="PR00385">
    <property type="entry name" value="P450"/>
</dbReference>
<evidence type="ECO:0000256" key="10">
    <source>
        <dbReference type="ARBA" id="ARBA00023033"/>
    </source>
</evidence>
<keyword evidence="9 11" id="KW-0408">Iron</keyword>
<reference evidence="13" key="1">
    <citation type="submission" date="2014-11" db="EMBL/GenBank/DDBJ databases">
        <authorList>
            <person name="Geib S."/>
        </authorList>
    </citation>
    <scope>NUCLEOTIDE SEQUENCE</scope>
</reference>
<comment type="cofactor">
    <cofactor evidence="1 11">
        <name>heme</name>
        <dbReference type="ChEBI" id="CHEBI:30413"/>
    </cofactor>
</comment>
<gene>
    <name evidence="13" type="primary">Cyp12c1</name>
    <name evidence="13" type="ORF">g.14633</name>
</gene>
<keyword evidence="7 11" id="KW-0479">Metal-binding</keyword>
<dbReference type="FunFam" id="1.10.630.10:FF:000006">
    <property type="entry name" value="Cytochrome P450 302a1, mitochondrial"/>
    <property type="match status" value="1"/>
</dbReference>
<keyword evidence="6 11" id="KW-0349">Heme</keyword>
<comment type="function">
    <text evidence="2">May be involved in the metabolism of insect hormones and in the breakdown of synthetic insecticides.</text>
</comment>
<evidence type="ECO:0000256" key="4">
    <source>
        <dbReference type="ARBA" id="ARBA00004406"/>
    </source>
</evidence>
<evidence type="ECO:0000256" key="1">
    <source>
        <dbReference type="ARBA" id="ARBA00001971"/>
    </source>
</evidence>
<name>A0A0A1X019_ZEUCU</name>
<dbReference type="PANTHER" id="PTHR24279">
    <property type="entry name" value="CYTOCHROME P450"/>
    <property type="match status" value="1"/>
</dbReference>
<dbReference type="InterPro" id="IPR036396">
    <property type="entry name" value="Cyt_P450_sf"/>
</dbReference>
<dbReference type="PANTHER" id="PTHR24279:SF120">
    <property type="entry name" value="CYTOCHROME P450"/>
    <property type="match status" value="1"/>
</dbReference>
<dbReference type="InterPro" id="IPR017972">
    <property type="entry name" value="Cyt_P450_CS"/>
</dbReference>
<evidence type="ECO:0000256" key="8">
    <source>
        <dbReference type="ARBA" id="ARBA00023002"/>
    </source>
</evidence>
<evidence type="ECO:0000256" key="12">
    <source>
        <dbReference type="RuleBase" id="RU000461"/>
    </source>
</evidence>
<dbReference type="GO" id="GO:0004497">
    <property type="term" value="F:monooxygenase activity"/>
    <property type="evidence" value="ECO:0007669"/>
    <property type="project" value="UniProtKB-KW"/>
</dbReference>
<dbReference type="AlphaFoldDB" id="A0A0A1X019"/>